<gene>
    <name evidence="1" type="ORF">DCCM_0808</name>
</gene>
<evidence type="ECO:0000313" key="1">
    <source>
        <dbReference type="EMBL" id="GBF32612.1"/>
    </source>
</evidence>
<reference evidence="2" key="1">
    <citation type="submission" date="2018-02" db="EMBL/GenBank/DDBJ databases">
        <title>Genome sequence of Desulfocucumis palustris strain NAW-5.</title>
        <authorList>
            <person name="Watanabe M."/>
            <person name="Kojima H."/>
            <person name="Fukui M."/>
        </authorList>
    </citation>
    <scope>NUCLEOTIDE SEQUENCE [LARGE SCALE GENOMIC DNA]</scope>
    <source>
        <strain evidence="2">NAW-5</strain>
    </source>
</reference>
<organism evidence="1 2">
    <name type="scientific">Desulfocucumis palustris</name>
    <dbReference type="NCBI Taxonomy" id="1898651"/>
    <lineage>
        <taxon>Bacteria</taxon>
        <taxon>Bacillati</taxon>
        <taxon>Bacillota</taxon>
        <taxon>Clostridia</taxon>
        <taxon>Eubacteriales</taxon>
        <taxon>Desulfocucumaceae</taxon>
        <taxon>Desulfocucumis</taxon>
    </lineage>
</organism>
<dbReference type="Proteomes" id="UP000239549">
    <property type="component" value="Unassembled WGS sequence"/>
</dbReference>
<proteinExistence type="predicted"/>
<accession>A0A2L2X9B0</accession>
<comment type="caution">
    <text evidence="1">The sequence shown here is derived from an EMBL/GenBank/DDBJ whole genome shotgun (WGS) entry which is preliminary data.</text>
</comment>
<sequence>MEDSSKKDLSKRKAEMSIRFSEFELPPMQDILVIGRRAPIGPEAVRRMVDALAPEQYELITFENGPVEAVAVRTALFNWISRNVLLDNILEEALKINIEKTLLKVKMDLTISIFKEVDI</sequence>
<dbReference type="AlphaFoldDB" id="A0A2L2X9B0"/>
<dbReference type="EMBL" id="BFAV01000045">
    <property type="protein sequence ID" value="GBF32612.1"/>
    <property type="molecule type" value="Genomic_DNA"/>
</dbReference>
<dbReference type="RefSeq" id="WP_104371119.1">
    <property type="nucleotide sequence ID" value="NZ_BFAV01000045.1"/>
</dbReference>
<evidence type="ECO:0000313" key="2">
    <source>
        <dbReference type="Proteomes" id="UP000239549"/>
    </source>
</evidence>
<keyword evidence="2" id="KW-1185">Reference proteome</keyword>
<protein>
    <submittedName>
        <fullName evidence="1">Uncharacterized protein</fullName>
    </submittedName>
</protein>
<dbReference type="OrthoDB" id="678645at2"/>
<name>A0A2L2X9B0_9FIRM</name>